<comment type="caution">
    <text evidence="2">The sequence shown here is derived from an EMBL/GenBank/DDBJ whole genome shotgun (WGS) entry which is preliminary data.</text>
</comment>
<dbReference type="OrthoDB" id="6382437at2759"/>
<organism evidence="2 3">
    <name type="scientific">Nephila pilipes</name>
    <name type="common">Giant wood spider</name>
    <name type="synonym">Nephila maculata</name>
    <dbReference type="NCBI Taxonomy" id="299642"/>
    <lineage>
        <taxon>Eukaryota</taxon>
        <taxon>Metazoa</taxon>
        <taxon>Ecdysozoa</taxon>
        <taxon>Arthropoda</taxon>
        <taxon>Chelicerata</taxon>
        <taxon>Arachnida</taxon>
        <taxon>Araneae</taxon>
        <taxon>Araneomorphae</taxon>
        <taxon>Entelegynae</taxon>
        <taxon>Araneoidea</taxon>
        <taxon>Nephilidae</taxon>
        <taxon>Nephila</taxon>
    </lineage>
</organism>
<dbReference type="SUPFAM" id="SSF90112">
    <property type="entry name" value="Neurotransmitter-gated ion-channel transmembrane pore"/>
    <property type="match status" value="1"/>
</dbReference>
<dbReference type="GO" id="GO:0006811">
    <property type="term" value="P:monoatomic ion transport"/>
    <property type="evidence" value="ECO:0007669"/>
    <property type="project" value="InterPro"/>
</dbReference>
<dbReference type="Proteomes" id="UP000887013">
    <property type="component" value="Unassembled WGS sequence"/>
</dbReference>
<keyword evidence="1" id="KW-0812">Transmembrane</keyword>
<proteinExistence type="predicted"/>
<feature type="non-terminal residue" evidence="2">
    <location>
        <position position="1"/>
    </location>
</feature>
<evidence type="ECO:0000313" key="3">
    <source>
        <dbReference type="Proteomes" id="UP000887013"/>
    </source>
</evidence>
<name>A0A8X6QDS9_NEPPI</name>
<keyword evidence="3" id="KW-1185">Reference proteome</keyword>
<gene>
    <name evidence="2" type="primary">Glra4_0</name>
    <name evidence="2" type="ORF">NPIL_161791</name>
</gene>
<reference evidence="2" key="1">
    <citation type="submission" date="2020-08" db="EMBL/GenBank/DDBJ databases">
        <title>Multicomponent nature underlies the extraordinary mechanical properties of spider dragline silk.</title>
        <authorList>
            <person name="Kono N."/>
            <person name="Nakamura H."/>
            <person name="Mori M."/>
            <person name="Yoshida Y."/>
            <person name="Ohtoshi R."/>
            <person name="Malay A.D."/>
            <person name="Moran D.A.P."/>
            <person name="Tomita M."/>
            <person name="Numata K."/>
            <person name="Arakawa K."/>
        </authorList>
    </citation>
    <scope>NUCLEOTIDE SEQUENCE</scope>
</reference>
<keyword evidence="2" id="KW-0675">Receptor</keyword>
<protein>
    <submittedName>
        <fullName evidence="2">Glycine receptor subunit alpha-4</fullName>
    </submittedName>
</protein>
<dbReference type="EMBL" id="BMAW01125690">
    <property type="protein sequence ID" value="GFU13503.1"/>
    <property type="molecule type" value="Genomic_DNA"/>
</dbReference>
<dbReference type="GO" id="GO:0016020">
    <property type="term" value="C:membrane"/>
    <property type="evidence" value="ECO:0007669"/>
    <property type="project" value="InterPro"/>
</dbReference>
<dbReference type="InterPro" id="IPR038050">
    <property type="entry name" value="Neuro_actylchol_rec"/>
</dbReference>
<evidence type="ECO:0000313" key="2">
    <source>
        <dbReference type="EMBL" id="GFU13503.1"/>
    </source>
</evidence>
<dbReference type="InterPro" id="IPR036719">
    <property type="entry name" value="Neuro-gated_channel_TM_sf"/>
</dbReference>
<dbReference type="AlphaFoldDB" id="A0A8X6QDS9"/>
<keyword evidence="1" id="KW-0472">Membrane</keyword>
<sequence length="58" mass="6696">DGISPIPNGTKPMAPSAFYIRSRHRHRAILVDKFSRVIFPLSFVILNTAYWSVYLEVF</sequence>
<dbReference type="Gene3D" id="1.20.58.390">
    <property type="entry name" value="Neurotransmitter-gated ion-channel transmembrane domain"/>
    <property type="match status" value="1"/>
</dbReference>
<accession>A0A8X6QDS9</accession>
<keyword evidence="1" id="KW-1133">Transmembrane helix</keyword>
<evidence type="ECO:0000256" key="1">
    <source>
        <dbReference type="SAM" id="Phobius"/>
    </source>
</evidence>
<feature type="transmembrane region" description="Helical" evidence="1">
    <location>
        <begin position="34"/>
        <end position="53"/>
    </location>
</feature>